<comment type="caution">
    <text evidence="1">The sequence shown here is derived from an EMBL/GenBank/DDBJ whole genome shotgun (WGS) entry which is preliminary data.</text>
</comment>
<proteinExistence type="predicted"/>
<feature type="non-terminal residue" evidence="1">
    <location>
        <position position="47"/>
    </location>
</feature>
<feature type="non-terminal residue" evidence="1">
    <location>
        <position position="1"/>
    </location>
</feature>
<dbReference type="EMBL" id="CAJVQB010163058">
    <property type="protein sequence ID" value="CAG8856713.1"/>
    <property type="molecule type" value="Genomic_DNA"/>
</dbReference>
<keyword evidence="2" id="KW-1185">Reference proteome</keyword>
<evidence type="ECO:0000313" key="2">
    <source>
        <dbReference type="Proteomes" id="UP000789901"/>
    </source>
</evidence>
<accession>A0ABN7XN24</accession>
<gene>
    <name evidence="1" type="ORF">GMARGA_LOCUS45534</name>
</gene>
<reference evidence="1 2" key="1">
    <citation type="submission" date="2021-06" db="EMBL/GenBank/DDBJ databases">
        <authorList>
            <person name="Kallberg Y."/>
            <person name="Tangrot J."/>
            <person name="Rosling A."/>
        </authorList>
    </citation>
    <scope>NUCLEOTIDE SEQUENCE [LARGE SCALE GENOMIC DNA]</scope>
    <source>
        <strain evidence="1 2">120-4 pot B 10/14</strain>
    </source>
</reference>
<sequence>CGRNIPQHNKGHINKSMANIIFNELIVLTNTMKQYKEIVDIQIGKEE</sequence>
<protein>
    <submittedName>
        <fullName evidence="1">36795_t:CDS:1</fullName>
    </submittedName>
</protein>
<evidence type="ECO:0000313" key="1">
    <source>
        <dbReference type="EMBL" id="CAG8856713.1"/>
    </source>
</evidence>
<name>A0ABN7XN24_GIGMA</name>
<dbReference type="Proteomes" id="UP000789901">
    <property type="component" value="Unassembled WGS sequence"/>
</dbReference>
<organism evidence="1 2">
    <name type="scientific">Gigaspora margarita</name>
    <dbReference type="NCBI Taxonomy" id="4874"/>
    <lineage>
        <taxon>Eukaryota</taxon>
        <taxon>Fungi</taxon>
        <taxon>Fungi incertae sedis</taxon>
        <taxon>Mucoromycota</taxon>
        <taxon>Glomeromycotina</taxon>
        <taxon>Glomeromycetes</taxon>
        <taxon>Diversisporales</taxon>
        <taxon>Gigasporaceae</taxon>
        <taxon>Gigaspora</taxon>
    </lineage>
</organism>